<evidence type="ECO:0000313" key="2">
    <source>
        <dbReference type="EMBL" id="CAG8840238.1"/>
    </source>
</evidence>
<comment type="caution">
    <text evidence="2">The sequence shown here is derived from an EMBL/GenBank/DDBJ whole genome shotgun (WGS) entry which is preliminary data.</text>
</comment>
<name>A0ABN7WV57_GIGMA</name>
<organism evidence="2 3">
    <name type="scientific">Gigaspora margarita</name>
    <dbReference type="NCBI Taxonomy" id="4874"/>
    <lineage>
        <taxon>Eukaryota</taxon>
        <taxon>Fungi</taxon>
        <taxon>Fungi incertae sedis</taxon>
        <taxon>Mucoromycota</taxon>
        <taxon>Glomeromycotina</taxon>
        <taxon>Glomeromycetes</taxon>
        <taxon>Diversisporales</taxon>
        <taxon>Gigasporaceae</taxon>
        <taxon>Gigaspora</taxon>
    </lineage>
</organism>
<reference evidence="2 3" key="1">
    <citation type="submission" date="2021-06" db="EMBL/GenBank/DDBJ databases">
        <authorList>
            <person name="Kallberg Y."/>
            <person name="Tangrot J."/>
            <person name="Rosling A."/>
        </authorList>
    </citation>
    <scope>NUCLEOTIDE SEQUENCE [LARGE SCALE GENOMIC DNA]</scope>
    <source>
        <strain evidence="2 3">120-4 pot B 10/14</strain>
    </source>
</reference>
<dbReference type="Proteomes" id="UP000789901">
    <property type="component" value="Unassembled WGS sequence"/>
</dbReference>
<evidence type="ECO:0000313" key="3">
    <source>
        <dbReference type="Proteomes" id="UP000789901"/>
    </source>
</evidence>
<protein>
    <submittedName>
        <fullName evidence="2">36256_t:CDS:1</fullName>
    </submittedName>
</protein>
<accession>A0ABN7WV57</accession>
<evidence type="ECO:0000256" key="1">
    <source>
        <dbReference type="SAM" id="Coils"/>
    </source>
</evidence>
<dbReference type="EMBL" id="CAJVQB010062421">
    <property type="protein sequence ID" value="CAG8840238.1"/>
    <property type="molecule type" value="Genomic_DNA"/>
</dbReference>
<gene>
    <name evidence="2" type="ORF">GMARGA_LOCUS34819</name>
</gene>
<feature type="non-terminal residue" evidence="2">
    <location>
        <position position="1"/>
    </location>
</feature>
<proteinExistence type="predicted"/>
<sequence>YIRPETPTTQDLLSSVMERIAQLEERNTQLEERNQILESKEGKKMIYF</sequence>
<keyword evidence="1" id="KW-0175">Coiled coil</keyword>
<keyword evidence="3" id="KW-1185">Reference proteome</keyword>
<feature type="coiled-coil region" evidence="1">
    <location>
        <begin position="13"/>
        <end position="40"/>
    </location>
</feature>